<organism evidence="4 5">
    <name type="scientific">Zophobas morio</name>
    <dbReference type="NCBI Taxonomy" id="2755281"/>
    <lineage>
        <taxon>Eukaryota</taxon>
        <taxon>Metazoa</taxon>
        <taxon>Ecdysozoa</taxon>
        <taxon>Arthropoda</taxon>
        <taxon>Hexapoda</taxon>
        <taxon>Insecta</taxon>
        <taxon>Pterygota</taxon>
        <taxon>Neoptera</taxon>
        <taxon>Endopterygota</taxon>
        <taxon>Coleoptera</taxon>
        <taxon>Polyphaga</taxon>
        <taxon>Cucujiformia</taxon>
        <taxon>Tenebrionidae</taxon>
        <taxon>Zophobas</taxon>
    </lineage>
</organism>
<evidence type="ECO:0000313" key="4">
    <source>
        <dbReference type="EMBL" id="KAJ3632115.1"/>
    </source>
</evidence>
<dbReference type="PANTHER" id="PTHR10742:SF410">
    <property type="entry name" value="LYSINE-SPECIFIC HISTONE DEMETHYLASE 2"/>
    <property type="match status" value="1"/>
</dbReference>
<keyword evidence="2" id="KW-0732">Signal</keyword>
<dbReference type="EMBL" id="JALNTZ010000637">
    <property type="protein sequence ID" value="KAJ3632115.1"/>
    <property type="molecule type" value="Genomic_DNA"/>
</dbReference>
<dbReference type="PANTHER" id="PTHR10742">
    <property type="entry name" value="FLAVIN MONOAMINE OXIDASE"/>
    <property type="match status" value="1"/>
</dbReference>
<protein>
    <recommendedName>
        <fullName evidence="3">Amine oxidase domain-containing protein</fullName>
    </recommendedName>
</protein>
<feature type="chain" id="PRO_5041292620" description="Amine oxidase domain-containing protein" evidence="2">
    <location>
        <begin position="17"/>
        <end position="323"/>
    </location>
</feature>
<feature type="signal peptide" evidence="2">
    <location>
        <begin position="1"/>
        <end position="16"/>
    </location>
</feature>
<evidence type="ECO:0000256" key="1">
    <source>
        <dbReference type="SAM" id="MobiDB-lite"/>
    </source>
</evidence>
<name>A0AA38HK26_9CUCU</name>
<dbReference type="SUPFAM" id="SSF54373">
    <property type="entry name" value="FAD-linked reductases, C-terminal domain"/>
    <property type="match status" value="1"/>
</dbReference>
<feature type="domain" description="Amine oxidase" evidence="3">
    <location>
        <begin position="107"/>
        <end position="291"/>
    </location>
</feature>
<proteinExistence type="predicted"/>
<dbReference type="Gene3D" id="3.50.50.60">
    <property type="entry name" value="FAD/NAD(P)-binding domain"/>
    <property type="match status" value="1"/>
</dbReference>
<dbReference type="AlphaFoldDB" id="A0AA38HK26"/>
<comment type="caution">
    <text evidence="4">The sequence shown here is derived from an EMBL/GenBank/DDBJ whole genome shotgun (WGS) entry which is preliminary data.</text>
</comment>
<gene>
    <name evidence="4" type="ORF">Zmor_022083</name>
</gene>
<accession>A0AA38HK26</accession>
<dbReference type="Pfam" id="PF01593">
    <property type="entry name" value="Amino_oxidase"/>
    <property type="match status" value="1"/>
</dbReference>
<dbReference type="InterPro" id="IPR050281">
    <property type="entry name" value="Flavin_monoamine_oxidase"/>
</dbReference>
<feature type="region of interest" description="Disordered" evidence="1">
    <location>
        <begin position="303"/>
        <end position="323"/>
    </location>
</feature>
<sequence length="323" mass="36295">MISVSFLILYLMEVLRVTCPLFDVNGNLVSSSEDEAAEDLFNGLAKGLHIRTNSVVTKIISKRLDKLKAGSNKAIKPVDYSTIRKNNNNNKRELNKHDNYESNFQAVSVILESGETLSADSVLVTVSLGVLKSKLITFEPPLPQWKQEAIDRLGFGQLNKVVMQFSSIFWEEDYDVFGLLQKELSERGDFYMVWNCVKCYGLPILMAIIAGSNVALYEEMADHLVVAKVIRSYPEAPDPLCYKITRWGKNRLVQGAYSYIPVGSSGEHTSKKYCTTCAGSFVSGIKAAADIIQRQQFTQFLRTHTNHSTSDSKNMSKCKRRKH</sequence>
<evidence type="ECO:0000256" key="2">
    <source>
        <dbReference type="SAM" id="SignalP"/>
    </source>
</evidence>
<dbReference type="GO" id="GO:0016491">
    <property type="term" value="F:oxidoreductase activity"/>
    <property type="evidence" value="ECO:0007669"/>
    <property type="project" value="InterPro"/>
</dbReference>
<dbReference type="Gene3D" id="3.90.660.10">
    <property type="match status" value="1"/>
</dbReference>
<reference evidence="4" key="1">
    <citation type="journal article" date="2023" name="G3 (Bethesda)">
        <title>Whole genome assemblies of Zophobas morio and Tenebrio molitor.</title>
        <authorList>
            <person name="Kaur S."/>
            <person name="Stinson S.A."/>
            <person name="diCenzo G.C."/>
        </authorList>
    </citation>
    <scope>NUCLEOTIDE SEQUENCE</scope>
    <source>
        <strain evidence="4">QUZm001</strain>
    </source>
</reference>
<evidence type="ECO:0000313" key="5">
    <source>
        <dbReference type="Proteomes" id="UP001168821"/>
    </source>
</evidence>
<dbReference type="SUPFAM" id="SSF51905">
    <property type="entry name" value="FAD/NAD(P)-binding domain"/>
    <property type="match status" value="1"/>
</dbReference>
<dbReference type="Proteomes" id="UP001168821">
    <property type="component" value="Unassembled WGS sequence"/>
</dbReference>
<dbReference type="InterPro" id="IPR002937">
    <property type="entry name" value="Amino_oxidase"/>
</dbReference>
<keyword evidence="5" id="KW-1185">Reference proteome</keyword>
<feature type="compositionally biased region" description="Polar residues" evidence="1">
    <location>
        <begin position="303"/>
        <end position="315"/>
    </location>
</feature>
<dbReference type="InterPro" id="IPR036188">
    <property type="entry name" value="FAD/NAD-bd_sf"/>
</dbReference>
<evidence type="ECO:0000259" key="3">
    <source>
        <dbReference type="Pfam" id="PF01593"/>
    </source>
</evidence>